<dbReference type="OrthoDB" id="9811975at2"/>
<evidence type="ECO:0000256" key="1">
    <source>
        <dbReference type="ARBA" id="ARBA00004651"/>
    </source>
</evidence>
<dbReference type="Gene3D" id="1.10.3470.10">
    <property type="entry name" value="ABC transporter involved in vitamin B12 uptake, BtuC"/>
    <property type="match status" value="1"/>
</dbReference>
<evidence type="ECO:0000256" key="2">
    <source>
        <dbReference type="ARBA" id="ARBA00007935"/>
    </source>
</evidence>
<evidence type="ECO:0000256" key="4">
    <source>
        <dbReference type="ARBA" id="ARBA00022475"/>
    </source>
</evidence>
<dbReference type="Proteomes" id="UP000478183">
    <property type="component" value="Unassembled WGS sequence"/>
</dbReference>
<feature type="transmembrane region" description="Helical" evidence="8">
    <location>
        <begin position="105"/>
        <end position="122"/>
    </location>
</feature>
<feature type="transmembrane region" description="Helical" evidence="8">
    <location>
        <begin position="222"/>
        <end position="244"/>
    </location>
</feature>
<proteinExistence type="inferred from homology"/>
<dbReference type="SUPFAM" id="SSF81345">
    <property type="entry name" value="ABC transporter involved in vitamin B12 uptake, BtuC"/>
    <property type="match status" value="1"/>
</dbReference>
<evidence type="ECO:0000256" key="7">
    <source>
        <dbReference type="ARBA" id="ARBA00023136"/>
    </source>
</evidence>
<evidence type="ECO:0000256" key="3">
    <source>
        <dbReference type="ARBA" id="ARBA00022448"/>
    </source>
</evidence>
<dbReference type="Pfam" id="PF01032">
    <property type="entry name" value="FecCD"/>
    <property type="match status" value="1"/>
</dbReference>
<accession>A0A6L6JH43</accession>
<evidence type="ECO:0000256" key="5">
    <source>
        <dbReference type="ARBA" id="ARBA00022692"/>
    </source>
</evidence>
<feature type="transmembrane region" description="Helical" evidence="8">
    <location>
        <begin position="49"/>
        <end position="69"/>
    </location>
</feature>
<keyword evidence="4" id="KW-1003">Cell membrane</keyword>
<dbReference type="InterPro" id="IPR037294">
    <property type="entry name" value="ABC_BtuC-like"/>
</dbReference>
<sequence>MRYLGLILLLLALAALSLAAGRVWLAPPALIEALSDPEGAGRMVWNLRLPRLLVGMIAGAGFGLSGLVFQTLLRNPLASPDVIGVTQVSAFGAVAALFFGAPVVLGAWGGGLAAIAALAWLAAHPRQGFDPRAVVLQGLALAIFAAAGTEALILRMGDSSAGMAMTWLSGTLNGAGWAEVQRGVWFAPLLLPLLLSGRVLDRLELGDDLARALGLRVGLLRAGLGLIAALVAAGSVALCGPMSFVALAAGPVGRLVAGGRPSPVAAMLTGAAFVTLADVLARAMAPAALLPTGLYTALIGAPVLILTVRRMAQS</sequence>
<dbReference type="EMBL" id="WMIE01000022">
    <property type="protein sequence ID" value="MTH79877.1"/>
    <property type="molecule type" value="Genomic_DNA"/>
</dbReference>
<dbReference type="GO" id="GO:0033214">
    <property type="term" value="P:siderophore-iron import into cell"/>
    <property type="evidence" value="ECO:0007669"/>
    <property type="project" value="TreeGrafter"/>
</dbReference>
<dbReference type="RefSeq" id="WP_155097228.1">
    <property type="nucleotide sequence ID" value="NZ_WMIE01000022.1"/>
</dbReference>
<dbReference type="CDD" id="cd06550">
    <property type="entry name" value="TM_ABC_iron-siderophores_like"/>
    <property type="match status" value="1"/>
</dbReference>
<evidence type="ECO:0000256" key="8">
    <source>
        <dbReference type="SAM" id="Phobius"/>
    </source>
</evidence>
<evidence type="ECO:0000313" key="9">
    <source>
        <dbReference type="EMBL" id="MTH79877.1"/>
    </source>
</evidence>
<keyword evidence="10" id="KW-1185">Reference proteome</keyword>
<protein>
    <submittedName>
        <fullName evidence="9">Iron chelate uptake ABC transporter family permease subunit</fullName>
    </submittedName>
</protein>
<dbReference type="PANTHER" id="PTHR30472">
    <property type="entry name" value="FERRIC ENTEROBACTIN TRANSPORT SYSTEM PERMEASE PROTEIN"/>
    <property type="match status" value="1"/>
</dbReference>
<dbReference type="InterPro" id="IPR000522">
    <property type="entry name" value="ABC_transptr_permease_BtuC"/>
</dbReference>
<feature type="transmembrane region" description="Helical" evidence="8">
    <location>
        <begin position="288"/>
        <end position="308"/>
    </location>
</feature>
<dbReference type="GO" id="GO:0005886">
    <property type="term" value="C:plasma membrane"/>
    <property type="evidence" value="ECO:0007669"/>
    <property type="project" value="UniProtKB-SubCell"/>
</dbReference>
<keyword evidence="5 8" id="KW-0812">Transmembrane</keyword>
<dbReference type="GO" id="GO:0022857">
    <property type="term" value="F:transmembrane transporter activity"/>
    <property type="evidence" value="ECO:0007669"/>
    <property type="project" value="InterPro"/>
</dbReference>
<keyword evidence="7 8" id="KW-0472">Membrane</keyword>
<organism evidence="9 10">
    <name type="scientific">Paracoccus aestuariivivens</name>
    <dbReference type="NCBI Taxonomy" id="1820333"/>
    <lineage>
        <taxon>Bacteria</taxon>
        <taxon>Pseudomonadati</taxon>
        <taxon>Pseudomonadota</taxon>
        <taxon>Alphaproteobacteria</taxon>
        <taxon>Rhodobacterales</taxon>
        <taxon>Paracoccaceae</taxon>
        <taxon>Paracoccus</taxon>
    </lineage>
</organism>
<gene>
    <name evidence="9" type="ORF">GL286_19395</name>
</gene>
<comment type="subcellular location">
    <subcellularLocation>
        <location evidence="1">Cell membrane</location>
        <topology evidence="1">Multi-pass membrane protein</topology>
    </subcellularLocation>
</comment>
<evidence type="ECO:0000256" key="6">
    <source>
        <dbReference type="ARBA" id="ARBA00022989"/>
    </source>
</evidence>
<evidence type="ECO:0000313" key="10">
    <source>
        <dbReference type="Proteomes" id="UP000478183"/>
    </source>
</evidence>
<feature type="transmembrane region" description="Helical" evidence="8">
    <location>
        <begin position="264"/>
        <end position="281"/>
    </location>
</feature>
<name>A0A6L6JH43_9RHOB</name>
<keyword evidence="6 8" id="KW-1133">Transmembrane helix</keyword>
<dbReference type="AlphaFoldDB" id="A0A6L6JH43"/>
<comment type="similarity">
    <text evidence="2">Belongs to the binding-protein-dependent transport system permease family. FecCD subfamily.</text>
</comment>
<feature type="transmembrane region" description="Helical" evidence="8">
    <location>
        <begin position="134"/>
        <end position="154"/>
    </location>
</feature>
<dbReference type="PANTHER" id="PTHR30472:SF37">
    <property type="entry name" value="FE(3+) DICITRATE TRANSPORT SYSTEM PERMEASE PROTEIN FECD-RELATED"/>
    <property type="match status" value="1"/>
</dbReference>
<reference evidence="9 10" key="1">
    <citation type="submission" date="2019-11" db="EMBL/GenBank/DDBJ databases">
        <authorList>
            <person name="Dong K."/>
        </authorList>
    </citation>
    <scope>NUCLEOTIDE SEQUENCE [LARGE SCALE GENOMIC DNA]</scope>
    <source>
        <strain evidence="9 10">NBRC 111993</strain>
    </source>
</reference>
<comment type="caution">
    <text evidence="9">The sequence shown here is derived from an EMBL/GenBank/DDBJ whole genome shotgun (WGS) entry which is preliminary data.</text>
</comment>
<keyword evidence="3" id="KW-0813">Transport</keyword>